<feature type="domain" description="HTH hxlR-type" evidence="1">
    <location>
        <begin position="19"/>
        <end position="117"/>
    </location>
</feature>
<evidence type="ECO:0000259" key="1">
    <source>
        <dbReference type="Pfam" id="PF01638"/>
    </source>
</evidence>
<reference evidence="3" key="1">
    <citation type="journal article" date="2019" name="Int. J. Syst. Evol. Microbiol.">
        <title>The Global Catalogue of Microorganisms (GCM) 10K type strain sequencing project: providing services to taxonomists for standard genome sequencing and annotation.</title>
        <authorList>
            <consortium name="The Broad Institute Genomics Platform"/>
            <consortium name="The Broad Institute Genome Sequencing Center for Infectious Disease"/>
            <person name="Wu L."/>
            <person name="Ma J."/>
        </authorList>
    </citation>
    <scope>NUCLEOTIDE SEQUENCE [LARGE SCALE GENOMIC DNA]</scope>
    <source>
        <strain evidence="3">CGMCC 4.7645</strain>
    </source>
</reference>
<keyword evidence="3" id="KW-1185">Reference proteome</keyword>
<name>A0ABW5FZB5_9PSEU</name>
<dbReference type="SUPFAM" id="SSF46785">
    <property type="entry name" value="Winged helix' DNA-binding domain"/>
    <property type="match status" value="1"/>
</dbReference>
<dbReference type="InterPro" id="IPR002577">
    <property type="entry name" value="HTH_HxlR"/>
</dbReference>
<dbReference type="InterPro" id="IPR036388">
    <property type="entry name" value="WH-like_DNA-bd_sf"/>
</dbReference>
<dbReference type="EMBL" id="JBHUKR010000018">
    <property type="protein sequence ID" value="MFD2420369.1"/>
    <property type="molecule type" value="Genomic_DNA"/>
</dbReference>
<comment type="caution">
    <text evidence="2">The sequence shown here is derived from an EMBL/GenBank/DDBJ whole genome shotgun (WGS) entry which is preliminary data.</text>
</comment>
<accession>A0ABW5FZB5</accession>
<organism evidence="2 3">
    <name type="scientific">Amycolatopsis pigmentata</name>
    <dbReference type="NCBI Taxonomy" id="450801"/>
    <lineage>
        <taxon>Bacteria</taxon>
        <taxon>Bacillati</taxon>
        <taxon>Actinomycetota</taxon>
        <taxon>Actinomycetes</taxon>
        <taxon>Pseudonocardiales</taxon>
        <taxon>Pseudonocardiaceae</taxon>
        <taxon>Amycolatopsis</taxon>
    </lineage>
</organism>
<dbReference type="RefSeq" id="WP_378268400.1">
    <property type="nucleotide sequence ID" value="NZ_JBHUKR010000018.1"/>
</dbReference>
<dbReference type="Pfam" id="PF01638">
    <property type="entry name" value="HxlR"/>
    <property type="match status" value="1"/>
</dbReference>
<sequence length="146" mass="16841">MTMDTGLLRQLYDLKQLFNDKWAPAIVVTLARGEMRRADILSTINSFSYGEEWSDKQKPLHDSMLARTLKRMTGEGLLLRTRSDSRTFPVEVYYSLTPPMQEFLGLLGPVAEWARRHEGLIARAQAYRRHVAHDEDSSTRTDDPEE</sequence>
<dbReference type="InterPro" id="IPR036390">
    <property type="entry name" value="WH_DNA-bd_sf"/>
</dbReference>
<protein>
    <submittedName>
        <fullName evidence="2">Winged helix-turn-helix transcriptional regulator</fullName>
    </submittedName>
</protein>
<gene>
    <name evidence="2" type="ORF">ACFSXZ_28960</name>
</gene>
<evidence type="ECO:0000313" key="3">
    <source>
        <dbReference type="Proteomes" id="UP001597417"/>
    </source>
</evidence>
<dbReference type="Gene3D" id="1.10.10.10">
    <property type="entry name" value="Winged helix-like DNA-binding domain superfamily/Winged helix DNA-binding domain"/>
    <property type="match status" value="1"/>
</dbReference>
<evidence type="ECO:0000313" key="2">
    <source>
        <dbReference type="EMBL" id="MFD2420369.1"/>
    </source>
</evidence>
<dbReference type="Proteomes" id="UP001597417">
    <property type="component" value="Unassembled WGS sequence"/>
</dbReference>
<proteinExistence type="predicted"/>